<dbReference type="GO" id="GO:0003968">
    <property type="term" value="F:RNA-directed RNA polymerase activity"/>
    <property type="evidence" value="ECO:0007669"/>
    <property type="project" value="UniProtKB-KW"/>
</dbReference>
<keyword evidence="6" id="KW-0489">Methyltransferase</keyword>
<comment type="catalytic activity">
    <reaction evidence="20">
        <text>a 5'-end (5'-triphosphoguanosine)-(2'-O-methyladenylyl)-adenylyl-cytidylyl-adenosine in mRNA + S-adenosyl-L-methionine = a 5'-end (N(7)-methyl 5'-triphosphoguanosine)-(2'-O-methyladenylyl)-adenylyl-cytidylyl-adenosine in mRNA + S-adenosyl-L-homocysteine</text>
        <dbReference type="Rhea" id="RHEA:65440"/>
        <dbReference type="Rhea" id="RHEA-COMP:16798"/>
        <dbReference type="Rhea" id="RHEA-COMP:16801"/>
        <dbReference type="ChEBI" id="CHEBI:57856"/>
        <dbReference type="ChEBI" id="CHEBI:59789"/>
        <dbReference type="ChEBI" id="CHEBI:156482"/>
        <dbReference type="ChEBI" id="CHEBI:156483"/>
    </reaction>
</comment>
<organism evidence="29 30">
    <name type="scientific">Hymenopteran rhabdo-related virus 46</name>
    <dbReference type="NCBI Taxonomy" id="2847807"/>
    <lineage>
        <taxon>Viruses</taxon>
        <taxon>Riboviria</taxon>
        <taxon>Orthornavirae</taxon>
        <taxon>Negarnaviricota</taxon>
        <taxon>Haploviricotina</taxon>
        <taxon>Monjiviricetes</taxon>
        <taxon>Mononegavirales</taxon>
        <taxon>Rhabdoviridae</taxon>
        <taxon>Deltarhabdovirinae</taxon>
        <taxon>Alphahymrhavirus</taxon>
        <taxon>Alphahymrhavirus radians</taxon>
    </lineage>
</organism>
<dbReference type="Proteomes" id="UP000831892">
    <property type="component" value="Segment"/>
</dbReference>
<evidence type="ECO:0000259" key="27">
    <source>
        <dbReference type="PROSITE" id="PS50526"/>
    </source>
</evidence>
<keyword evidence="11" id="KW-0547">Nucleotide-binding</keyword>
<reference evidence="29" key="1">
    <citation type="journal article" date="2019" name="PLoS Pathog.">
        <title>Re-assessing the diversity of negative strand RNA viruses in insects.</title>
        <authorList>
            <person name="Kafer S."/>
            <person name="Paraskevopoulou S."/>
            <person name="Zirkel F."/>
            <person name="Wieseke N."/>
            <person name="Donath A."/>
            <person name="Petersen M."/>
            <person name="Jones T.C."/>
            <person name="Liu S."/>
            <person name="Zhou X."/>
            <person name="Middendorf M."/>
            <person name="Junglen S."/>
            <person name="Misof B."/>
            <person name="Drosten C."/>
        </authorList>
    </citation>
    <scope>NUCLEOTIDE SEQUENCE</scope>
    <source>
        <strain evidence="29">OKIAV46</strain>
    </source>
</reference>
<evidence type="ECO:0000259" key="28">
    <source>
        <dbReference type="PROSITE" id="PS51590"/>
    </source>
</evidence>
<evidence type="ECO:0000256" key="6">
    <source>
        <dbReference type="ARBA" id="ARBA00022603"/>
    </source>
</evidence>
<evidence type="ECO:0000256" key="24">
    <source>
        <dbReference type="ARBA" id="ARBA00047332"/>
    </source>
</evidence>
<evidence type="ECO:0000256" key="22">
    <source>
        <dbReference type="ARBA" id="ARBA00030436"/>
    </source>
</evidence>
<keyword evidence="12" id="KW-0378">Hydrolase</keyword>
<sequence>MSDDEWDEETLGKRFSTRVPLSTHCNVPLKAHHARAALNIPAPGQWIPRRNHLREEYLKMTKLAGDHHVHFLDLAKQQYLLLNHLLIPSSSLTEVEWKQQMNGSTLLWKTSVSALESLGDIQLPVTPPKFQETDLRYLYNHYLVKAFFEEGVLSSGSKSFKPSLWWKKTEDNVTYCSLAGLLIYITENLCLIKTQEGTTLVSRDHLLIISDLASQRYLLRLLSICEQTNENTSIPDPDYLDKLFYNGDLILYHGGNQSYKLIYGLEPYCASLLVGDLPVGTPQGKTFQQLIYEEQIQLAKRYNVVSLYLERTDLLNSLQKHPDQVSQVFGLYRIWGHPTVEPLDGASALKKIATQVRMLKIEESKAISTKFKEEFIIRYIRKYKHWPDLDCKKMSVRNVIRKAYESQGVYPKFDKNYSRKSLDLIEFKQCFPVDPKFDLIEMLSDKALSLNTPDLIEHLVTGRGVGTSIERSVLLRWLSTELHDPVAFLQFIDQYGFPITEKSMGIKEKEREGKVEARLFGLTTIFKRMYIVLTEAMLAEHLIPLFPEITMTDDELALDKKRYKFTKGMKGRVTLFTSLDFSKWNTNMREEETHQIFQDFDHLFGFNRVYTRTHEMFNDSFIYLLNGSYIPDYQGNRFLPNLGAWYGHLGGIEGLRQKGWTLWTVTLILLASELHPIRLQLMGQGDNQVLREIFPPDLNYERALEVHFEFLKTLNHLLSKVGPPLKLEETWTSRDLFIYGKYMIYKGAPLPMYGKRICRMFRLSNEDFPTLESTLSSLTANYSSALACSHHPGFLYFIYTAEAIGAIQLFLRSSYLQSHSPIETFSKNFTLKIPGKTTQIRIHLNKFFSSRTKVNQELLIKVMLLPRCLGGFPILNLPMSLLRGFPDEVNLAVSSLKLMYPHFNRDFQIFITKILTPPIAKEQSYQMIFEHPTALNLEIPPAPSEARRTRVVEFLQTTPRITNSYFRTFMQILQEKTEQPLLDYLSLAEPFNPRILGLIASATVEARARHIAGKLQKTKTISQLALQEGGKNIYTAICEAEINHLGSVLRIINTSNPTPFSWIPTKCSMTHAMELRNMSWNKEIVGVDCVSPYEFMHLERVSAIKECPGDCELSKGYVAISYARALTPIEMQNPLIMGPHTPYRGSVTRQKMTGFGDKLAQQADPLLTKTLKLFSLLGWAIPKEGYLSQLIQFLLKSRTDLDPQVVIPDTDQIAGSAHHRLQDERTGHGGAVVVLPNYGSKIVFDTFPLSEYSKGSANVNLMFQSFMSLSVVLLGWDLSRFSCEMERSVHLHVRSSCCVRPIREELMECSVPPMFPLLSDPQNPYLFVTAEKAFPPHLVKNNFPITMAQSRDPQICSDRLSAHLALEIVNILSPSLWNLRYESHCSQNLVINWALRCPLQYMLEHVAFYLILYFTPMIRNDTIPEFLTRVHEHVLNSPLTYWMQLTNLMFCPNLHHELVAAPYPIIISGNPCLTQEILAQNLRSKVAAIILVWTDPSSVLLRLRRLTICSTSFCGMNFHPALQILTQDFLTVNQNLKIQALRLNIMTFLGNPFLAPSNSYDSQCAYKYYIEGKRLVSGDTLDTLCKLATTISSENTQITRDGLTLPEAVISMAQYSRADLVMTETCIKPIPKETTLKYRSIIKRPAISVTTGPYKGLSLINHIPPILEGVILCMGDGSGGFTWSVLRYWKNIRVMYNSLSNPDSAIQQAPSIPYLPALAGWPDLERRLLPLTMVNEELSDITHPNFSTILVKRHCPRLVGMMCDAESKNYLNGSAPLVLAESVLKVASDSEAPWVIFKTYALSPRILRQQISLFLSLFKNVQILRSYFSSEGSTEVYIYAYNPGNCMKLVRETHVLRGFQVHNEVEGYIEEVILPSLAGHQPWDWSIIQPYTLAISPDMDTRLFIQLLIDLPLISRGREITYPQSVNAWIGETTMKRPAHPSLSKKSLESTVFTTQLLQRWITIYLITWGNASWEDKWNLDDQFLNLYLIWYRLVNGSWEFSLYNSEVPIQEGRDFKVWKVSNILNSKHLKVIHKGIILTLLAGLKVRKMSPGIHRGNLYADGTNIKPQHLAKAEWVRTHIQVSTTIVPPSRKQEELKSIIDILKEKKLGLRRYWKY</sequence>
<dbReference type="GO" id="GO:0030430">
    <property type="term" value="C:host cell cytoplasm"/>
    <property type="evidence" value="ECO:0007669"/>
    <property type="project" value="UniProtKB-SubCell"/>
</dbReference>
<dbReference type="EC" id="2.7.7.88" evidence="4"/>
<evidence type="ECO:0000313" key="29">
    <source>
        <dbReference type="EMBL" id="UOS86047.1"/>
    </source>
</evidence>
<dbReference type="InterPro" id="IPR025786">
    <property type="entry name" value="Mononega_L_MeTrfase"/>
</dbReference>
<comment type="catalytic activity">
    <reaction evidence="26">
        <text>GTP + H2O = GDP + phosphate + H(+)</text>
        <dbReference type="Rhea" id="RHEA:19669"/>
        <dbReference type="ChEBI" id="CHEBI:15377"/>
        <dbReference type="ChEBI" id="CHEBI:15378"/>
        <dbReference type="ChEBI" id="CHEBI:37565"/>
        <dbReference type="ChEBI" id="CHEBI:43474"/>
        <dbReference type="ChEBI" id="CHEBI:58189"/>
    </reaction>
</comment>
<evidence type="ECO:0000256" key="16">
    <source>
        <dbReference type="ARBA" id="ARBA00023042"/>
    </source>
</evidence>
<evidence type="ECO:0000256" key="10">
    <source>
        <dbReference type="ARBA" id="ARBA00022695"/>
    </source>
</evidence>
<keyword evidence="8" id="KW-0808">Transferase</keyword>
<evidence type="ECO:0000256" key="9">
    <source>
        <dbReference type="ARBA" id="ARBA00022691"/>
    </source>
</evidence>
<dbReference type="PROSITE" id="PS50526">
    <property type="entry name" value="RDRP_SSRNA_NEG_NONSEG"/>
    <property type="match status" value="1"/>
</dbReference>
<evidence type="ECO:0000256" key="19">
    <source>
        <dbReference type="ARBA" id="ARBA00024494"/>
    </source>
</evidence>
<evidence type="ECO:0000256" key="7">
    <source>
        <dbReference type="ARBA" id="ARBA00022664"/>
    </source>
</evidence>
<evidence type="ECO:0000256" key="26">
    <source>
        <dbReference type="ARBA" id="ARBA00048548"/>
    </source>
</evidence>
<keyword evidence="7" id="KW-0507">mRNA processing</keyword>
<dbReference type="Pfam" id="PF14314">
    <property type="entry name" value="Methyltrans_Mon_2nd"/>
    <property type="match status" value="1"/>
</dbReference>
<keyword evidence="17" id="KW-1035">Host cytoplasm</keyword>
<feature type="domain" description="RdRp catalytic" evidence="27">
    <location>
        <begin position="573"/>
        <end position="747"/>
    </location>
</feature>
<dbReference type="InterPro" id="IPR039530">
    <property type="entry name" value="L_methyltransferase_rhabdo"/>
</dbReference>
<dbReference type="Pfam" id="PF14318">
    <property type="entry name" value="Mononeg_mRNAcap"/>
    <property type="match status" value="1"/>
</dbReference>
<evidence type="ECO:0000256" key="8">
    <source>
        <dbReference type="ARBA" id="ARBA00022679"/>
    </source>
</evidence>
<feature type="domain" description="Mononegavirus-type SAM-dependent 2'-O-MTase" evidence="28">
    <location>
        <begin position="1644"/>
        <end position="1839"/>
    </location>
</feature>
<evidence type="ECO:0000256" key="17">
    <source>
        <dbReference type="ARBA" id="ARBA00023200"/>
    </source>
</evidence>
<dbReference type="Pfam" id="PF00946">
    <property type="entry name" value="Mononeg_RNA_pol"/>
    <property type="match status" value="1"/>
</dbReference>
<dbReference type="InterPro" id="IPR026890">
    <property type="entry name" value="Mononeg_mRNAcap"/>
</dbReference>
<comment type="catalytic activity">
    <reaction evidence="25">
        <text>a 5'-end (5'-triphosphoguanosine)-adenylyl-adenylyl-cytidylyl-adenosine in mRNA + 2 S-adenosyl-L-methionine = a 5'-end (N(7)-methyl 5'-triphosphoguanosine)-(2'-O-methyladenylyl)-adenylyl-cytidylyl-adenosine in mRNA + 2 S-adenosyl-L-homocysteine + H(+)</text>
        <dbReference type="Rhea" id="RHEA:65376"/>
        <dbReference type="Rhea" id="RHEA-COMP:16797"/>
        <dbReference type="Rhea" id="RHEA-COMP:16798"/>
        <dbReference type="ChEBI" id="CHEBI:15378"/>
        <dbReference type="ChEBI" id="CHEBI:57856"/>
        <dbReference type="ChEBI" id="CHEBI:59789"/>
        <dbReference type="ChEBI" id="CHEBI:156483"/>
        <dbReference type="ChEBI" id="CHEBI:156484"/>
        <dbReference type="EC" id="2.1.1.375"/>
    </reaction>
</comment>
<accession>A0AAE9H0Y3</accession>
<evidence type="ECO:0000256" key="23">
    <source>
        <dbReference type="ARBA" id="ARBA00031012"/>
    </source>
</evidence>
<comment type="catalytic activity">
    <reaction evidence="19">
        <text>a 5'-end triphospho-adenylyl-adenylyl-cytidylyl-adenosine in mRNA + GDP + H(+) = a 5'-end (5'-triphosphoguanosine)-adenylyl-adenylyl-cytidylyl-adenosine in mRNA + diphosphate</text>
        <dbReference type="Rhea" id="RHEA:65436"/>
        <dbReference type="Rhea" id="RHEA-COMP:16797"/>
        <dbReference type="Rhea" id="RHEA-COMP:16799"/>
        <dbReference type="ChEBI" id="CHEBI:15378"/>
        <dbReference type="ChEBI" id="CHEBI:33019"/>
        <dbReference type="ChEBI" id="CHEBI:58189"/>
        <dbReference type="ChEBI" id="CHEBI:156484"/>
        <dbReference type="ChEBI" id="CHEBI:156503"/>
        <dbReference type="EC" id="2.7.7.88"/>
    </reaction>
</comment>
<keyword evidence="10" id="KW-0548">Nucleotidyltransferase</keyword>
<dbReference type="GO" id="GO:0044423">
    <property type="term" value="C:virion component"/>
    <property type="evidence" value="ECO:0007669"/>
    <property type="project" value="UniProtKB-KW"/>
</dbReference>
<evidence type="ECO:0000256" key="14">
    <source>
        <dbReference type="ARBA" id="ARBA00022844"/>
    </source>
</evidence>
<name>A0AAE9H0Y3_9RHAB</name>
<evidence type="ECO:0000256" key="12">
    <source>
        <dbReference type="ARBA" id="ARBA00022801"/>
    </source>
</evidence>
<evidence type="ECO:0000256" key="20">
    <source>
        <dbReference type="ARBA" id="ARBA00024499"/>
    </source>
</evidence>
<evidence type="ECO:0000256" key="13">
    <source>
        <dbReference type="ARBA" id="ARBA00022840"/>
    </source>
</evidence>
<proteinExistence type="predicted"/>
<evidence type="ECO:0000256" key="1">
    <source>
        <dbReference type="ARBA" id="ARBA00004192"/>
    </source>
</evidence>
<dbReference type="GO" id="GO:0004482">
    <property type="term" value="F:mRNA 5'-cap (guanine-N7-)-methyltransferase activity"/>
    <property type="evidence" value="ECO:0007669"/>
    <property type="project" value="InterPro"/>
</dbReference>
<keyword evidence="9" id="KW-0949">S-adenosyl-L-methionine</keyword>
<comment type="catalytic activity">
    <reaction evidence="24">
        <text>a 5'-end (5'-triphosphoguanosine)-adenylyl-adenylyl-cytidylyl-adenosine in mRNA + S-adenosyl-L-methionine = a 5'-end (5'-triphosphoguanosine)-(2'-O-methyladenylyl)-adenylyl-cytidylyl-adenosine in mRNA + S-adenosyl-L-homocysteine + H(+)</text>
        <dbReference type="Rhea" id="RHEA:65380"/>
        <dbReference type="Rhea" id="RHEA-COMP:16797"/>
        <dbReference type="Rhea" id="RHEA-COMP:16801"/>
        <dbReference type="ChEBI" id="CHEBI:15378"/>
        <dbReference type="ChEBI" id="CHEBI:57856"/>
        <dbReference type="ChEBI" id="CHEBI:59789"/>
        <dbReference type="ChEBI" id="CHEBI:156482"/>
        <dbReference type="ChEBI" id="CHEBI:156484"/>
    </reaction>
</comment>
<evidence type="ECO:0000256" key="4">
    <source>
        <dbReference type="ARBA" id="ARBA00012582"/>
    </source>
</evidence>
<protein>
    <recommendedName>
        <fullName evidence="23">Replicase</fullName>
        <ecNumber evidence="21">2.1.1.375</ecNumber>
        <ecNumber evidence="3">2.7.7.48</ecNumber>
        <ecNumber evidence="4">2.7.7.88</ecNumber>
    </recommendedName>
    <alternativeName>
        <fullName evidence="22">Transcriptase</fullName>
    </alternativeName>
</protein>
<evidence type="ECO:0000256" key="11">
    <source>
        <dbReference type="ARBA" id="ARBA00022741"/>
    </source>
</evidence>
<keyword evidence="15" id="KW-0693">Viral RNA replication</keyword>
<dbReference type="EC" id="2.7.7.48" evidence="3"/>
<dbReference type="PROSITE" id="PS51590">
    <property type="entry name" value="SAM_MT_MNV_L"/>
    <property type="match status" value="1"/>
</dbReference>
<comment type="subcellular location">
    <subcellularLocation>
        <location evidence="1">Host cytoplasm</location>
    </subcellularLocation>
    <subcellularLocation>
        <location evidence="2">Virion</location>
    </subcellularLocation>
</comment>
<keyword evidence="16" id="KW-0506">mRNA capping</keyword>
<reference evidence="29" key="2">
    <citation type="submission" date="2020-11" db="EMBL/GenBank/DDBJ databases">
        <authorList>
            <person name="Kaefer S."/>
            <person name="Paraskevopoulou S."/>
            <person name="Zirkel F."/>
            <person name="Wieseke N."/>
            <person name="Donath A."/>
            <person name="Petersen M."/>
            <person name="Jones T.C."/>
            <person name="Liu S."/>
            <person name="Zhou X."/>
            <person name="Middendorf M."/>
            <person name="Junglen S."/>
            <person name="Misof B."/>
            <person name="Drosten C."/>
        </authorList>
    </citation>
    <scope>NUCLEOTIDE SEQUENCE</scope>
    <source>
        <strain evidence="29">OKIAV46</strain>
    </source>
</reference>
<evidence type="ECO:0000256" key="15">
    <source>
        <dbReference type="ARBA" id="ARBA00022953"/>
    </source>
</evidence>
<keyword evidence="14" id="KW-0946">Virion</keyword>
<keyword evidence="5" id="KW-0696">RNA-directed RNA polymerase</keyword>
<dbReference type="InterPro" id="IPR014023">
    <property type="entry name" value="Mononeg_RNA_pol_cat"/>
</dbReference>
<evidence type="ECO:0000256" key="5">
    <source>
        <dbReference type="ARBA" id="ARBA00022484"/>
    </source>
</evidence>
<keyword evidence="30" id="KW-1185">Reference proteome</keyword>
<evidence type="ECO:0000256" key="2">
    <source>
        <dbReference type="ARBA" id="ARBA00004328"/>
    </source>
</evidence>
<dbReference type="GO" id="GO:0005524">
    <property type="term" value="F:ATP binding"/>
    <property type="evidence" value="ECO:0007669"/>
    <property type="project" value="UniProtKB-KW"/>
</dbReference>
<dbReference type="GO" id="GO:0016787">
    <property type="term" value="F:hydrolase activity"/>
    <property type="evidence" value="ECO:0007669"/>
    <property type="project" value="UniProtKB-KW"/>
</dbReference>
<evidence type="ECO:0000256" key="21">
    <source>
        <dbReference type="ARBA" id="ARBA00026099"/>
    </source>
</evidence>
<evidence type="ECO:0000256" key="18">
    <source>
        <dbReference type="ARBA" id="ARBA00023268"/>
    </source>
</evidence>
<evidence type="ECO:0000313" key="30">
    <source>
        <dbReference type="Proteomes" id="UP000831892"/>
    </source>
</evidence>
<keyword evidence="18" id="KW-0511">Multifunctional enzyme</keyword>
<dbReference type="EC" id="2.1.1.375" evidence="21"/>
<dbReference type="EMBL" id="MW314718">
    <property type="protein sequence ID" value="UOS86047.1"/>
    <property type="molecule type" value="Viral_cRNA"/>
</dbReference>
<evidence type="ECO:0000256" key="25">
    <source>
        <dbReference type="ARBA" id="ARBA00047370"/>
    </source>
</evidence>
<keyword evidence="13" id="KW-0067">ATP-binding</keyword>
<evidence type="ECO:0000256" key="3">
    <source>
        <dbReference type="ARBA" id="ARBA00012494"/>
    </source>
</evidence>